<evidence type="ECO:0000256" key="8">
    <source>
        <dbReference type="ARBA" id="ARBA00023010"/>
    </source>
</evidence>
<dbReference type="Gene3D" id="1.10.287.810">
    <property type="entry name" value="Mitochondrial import inner membrane translocase subunit tim13 like domains"/>
    <property type="match status" value="1"/>
</dbReference>
<comment type="subcellular location">
    <subcellularLocation>
        <location evidence="1 14">Mitochondrion inner membrane</location>
        <topology evidence="1 14">Peripheral membrane protein</topology>
        <orientation evidence="1 14">Intermembrane side</orientation>
    </subcellularLocation>
</comment>
<evidence type="ECO:0000256" key="7">
    <source>
        <dbReference type="ARBA" id="ARBA00022927"/>
    </source>
</evidence>
<dbReference type="OrthoDB" id="274922at2759"/>
<dbReference type="InterPro" id="IPR035427">
    <property type="entry name" value="Tim10-like_dom_sf"/>
</dbReference>
<dbReference type="PANTHER" id="PTHR11038">
    <property type="entry name" value="MITOCHONDRIAL IMPORT INNER MEMBRANE TRANSLOCASE SUBUNIT TIM10"/>
    <property type="match status" value="1"/>
</dbReference>
<dbReference type="PANTHER" id="PTHR11038:SF16">
    <property type="entry name" value="MITOCHONDRIAL IMPORT INNER MEMBRANE TRANSLOCASE SUBUNIT TIM10"/>
    <property type="match status" value="1"/>
</dbReference>
<keyword evidence="8 14" id="KW-0811">Translocation</keyword>
<dbReference type="GO" id="GO:0005743">
    <property type="term" value="C:mitochondrial inner membrane"/>
    <property type="evidence" value="ECO:0007669"/>
    <property type="project" value="UniProtKB-SubCell"/>
</dbReference>
<dbReference type="EMBL" id="CAJPIZ010005416">
    <property type="protein sequence ID" value="CAG2108591.1"/>
    <property type="molecule type" value="Genomic_DNA"/>
</dbReference>
<name>A0A7R9Q117_9ACAR</name>
<evidence type="ECO:0000256" key="4">
    <source>
        <dbReference type="ARBA" id="ARBA00022723"/>
    </source>
</evidence>
<evidence type="ECO:0000256" key="12">
    <source>
        <dbReference type="ARBA" id="ARBA00023186"/>
    </source>
</evidence>
<keyword evidence="4" id="KW-0479">Metal-binding</keyword>
<keyword evidence="11 14" id="KW-1015">Disulfide bond</keyword>
<evidence type="ECO:0000256" key="14">
    <source>
        <dbReference type="RuleBase" id="RU367043"/>
    </source>
</evidence>
<comment type="subunit">
    <text evidence="14">Heterohexamer.</text>
</comment>
<keyword evidence="10" id="KW-0472">Membrane</keyword>
<organism evidence="16">
    <name type="scientific">Medioppia subpectinata</name>
    <dbReference type="NCBI Taxonomy" id="1979941"/>
    <lineage>
        <taxon>Eukaryota</taxon>
        <taxon>Metazoa</taxon>
        <taxon>Ecdysozoa</taxon>
        <taxon>Arthropoda</taxon>
        <taxon>Chelicerata</taxon>
        <taxon>Arachnida</taxon>
        <taxon>Acari</taxon>
        <taxon>Acariformes</taxon>
        <taxon>Sarcoptiformes</taxon>
        <taxon>Oribatida</taxon>
        <taxon>Brachypylina</taxon>
        <taxon>Oppioidea</taxon>
        <taxon>Oppiidae</taxon>
        <taxon>Medioppia</taxon>
    </lineage>
</organism>
<dbReference type="GO" id="GO:0045039">
    <property type="term" value="P:protein insertion into mitochondrial inner membrane"/>
    <property type="evidence" value="ECO:0007669"/>
    <property type="project" value="TreeGrafter"/>
</dbReference>
<proteinExistence type="inferred from homology"/>
<dbReference type="Pfam" id="PF02953">
    <property type="entry name" value="zf-Tim10_DDP"/>
    <property type="match status" value="1"/>
</dbReference>
<evidence type="ECO:0000256" key="9">
    <source>
        <dbReference type="ARBA" id="ARBA00023128"/>
    </source>
</evidence>
<comment type="similarity">
    <text evidence="2 14">Belongs to the small Tim family.</text>
</comment>
<evidence type="ECO:0000256" key="13">
    <source>
        <dbReference type="ARBA" id="ARBA00025311"/>
    </source>
</evidence>
<evidence type="ECO:0000313" key="16">
    <source>
        <dbReference type="EMBL" id="CAD7628161.1"/>
    </source>
</evidence>
<evidence type="ECO:0000256" key="2">
    <source>
        <dbReference type="ARBA" id="ARBA00006720"/>
    </source>
</evidence>
<evidence type="ECO:0000259" key="15">
    <source>
        <dbReference type="Pfam" id="PF02953"/>
    </source>
</evidence>
<keyword evidence="9 14" id="KW-0496">Mitochondrion</keyword>
<dbReference type="FunFam" id="1.10.287.810:FF:000002">
    <property type="entry name" value="Mitochondrial import inner membrane translocase subunit tim10"/>
    <property type="match status" value="1"/>
</dbReference>
<feature type="domain" description="Tim10-like" evidence="15">
    <location>
        <begin position="18"/>
        <end position="80"/>
    </location>
</feature>
<dbReference type="InterPro" id="IPR004217">
    <property type="entry name" value="Tim10-like"/>
</dbReference>
<dbReference type="EMBL" id="OC859991">
    <property type="protein sequence ID" value="CAD7628161.1"/>
    <property type="molecule type" value="Genomic_DNA"/>
</dbReference>
<protein>
    <recommendedName>
        <fullName evidence="14">Mitochondrial import inner membrane translocase subunit</fullName>
    </recommendedName>
</protein>
<keyword evidence="17" id="KW-1185">Reference proteome</keyword>
<dbReference type="GO" id="GO:0015031">
    <property type="term" value="P:protein transport"/>
    <property type="evidence" value="ECO:0007669"/>
    <property type="project" value="UniProtKB-KW"/>
</dbReference>
<gene>
    <name evidence="16" type="ORF">OSB1V03_LOCUS8583</name>
</gene>
<evidence type="ECO:0000256" key="6">
    <source>
        <dbReference type="ARBA" id="ARBA00022833"/>
    </source>
</evidence>
<evidence type="ECO:0000256" key="5">
    <source>
        <dbReference type="ARBA" id="ARBA00022792"/>
    </source>
</evidence>
<keyword evidence="3 14" id="KW-0813">Transport</keyword>
<keyword evidence="12 14" id="KW-0143">Chaperone</keyword>
<evidence type="ECO:0000256" key="11">
    <source>
        <dbReference type="ARBA" id="ARBA00023157"/>
    </source>
</evidence>
<evidence type="ECO:0000256" key="1">
    <source>
        <dbReference type="ARBA" id="ARBA00004137"/>
    </source>
</evidence>
<comment type="function">
    <text evidence="14">Mitochondrial intermembrane chaperone that participates in the import and insertion of some multi-pass transmembrane proteins into the mitochondrial inner membrane. Also required for the transfer of beta-barrel precursors from the TOM complex to the sorting and assembly machinery (SAM complex) of the outer membrane. Acts as a chaperone-like protein that protects the hydrophobic precursors from aggregation and guide them through the mitochondrial intermembrane space.</text>
</comment>
<dbReference type="GO" id="GO:0046872">
    <property type="term" value="F:metal ion binding"/>
    <property type="evidence" value="ECO:0007669"/>
    <property type="project" value="UniProtKB-KW"/>
</dbReference>
<keyword evidence="5 14" id="KW-0999">Mitochondrion inner membrane</keyword>
<keyword evidence="7 14" id="KW-0653">Protein transport</keyword>
<evidence type="ECO:0000256" key="3">
    <source>
        <dbReference type="ARBA" id="ARBA00022448"/>
    </source>
</evidence>
<evidence type="ECO:0000313" key="17">
    <source>
        <dbReference type="Proteomes" id="UP000759131"/>
    </source>
</evidence>
<accession>A0A7R9Q117</accession>
<keyword evidence="6" id="KW-0862">Zinc</keyword>
<evidence type="ECO:0000256" key="10">
    <source>
        <dbReference type="ARBA" id="ARBA00023136"/>
    </source>
</evidence>
<comment type="function">
    <text evidence="13">Mitochondrial intermembrane chaperone that participates in the import and insertion of multi-pass transmembrane proteins into the mitochondrial inner membrane. May also be required for the transfer of beta-barrel precursors from the TOM complex to the sorting and assembly machinery (SAM complex) of the outer membrane. Acts as a chaperone-like protein that protects the hydrophobic precursors from aggregation and guide them through the mitochondrial intermembrane space.</text>
</comment>
<dbReference type="Proteomes" id="UP000759131">
    <property type="component" value="Unassembled WGS sequence"/>
</dbReference>
<reference evidence="16" key="1">
    <citation type="submission" date="2020-11" db="EMBL/GenBank/DDBJ databases">
        <authorList>
            <person name="Tran Van P."/>
        </authorList>
    </citation>
    <scope>NUCLEOTIDE SEQUENCE</scope>
</reference>
<dbReference type="SUPFAM" id="SSF144122">
    <property type="entry name" value="Tim10-like"/>
    <property type="match status" value="1"/>
</dbReference>
<comment type="domain">
    <text evidence="14">The twin CX3C motif contains 4 conserved Cys residues that form 2 disulfide bonds in the mitochondrial intermembrane space.</text>
</comment>
<sequence>MSGPTGGPSLQLDASKMQLVADLEIEMMSDMYNRMTRACHKKCIPPKYRDSELNKGESVCIDRCVAKYLDVHEKIGKKLTTLSMQDDDMMKKLQQQQDLTAGPQAVNP</sequence>
<dbReference type="AlphaFoldDB" id="A0A7R9Q117"/>